<name>A0A7J6C9J0_9TELE</name>
<feature type="compositionally biased region" description="Basic residues" evidence="1">
    <location>
        <begin position="142"/>
        <end position="160"/>
    </location>
</feature>
<gene>
    <name evidence="2" type="ORF">G5714_014965</name>
</gene>
<feature type="region of interest" description="Disordered" evidence="1">
    <location>
        <begin position="120"/>
        <end position="160"/>
    </location>
</feature>
<evidence type="ECO:0000313" key="3">
    <source>
        <dbReference type="Proteomes" id="UP000579812"/>
    </source>
</evidence>
<proteinExistence type="predicted"/>
<dbReference type="EMBL" id="JAAMOB010000015">
    <property type="protein sequence ID" value="KAF4103978.1"/>
    <property type="molecule type" value="Genomic_DNA"/>
</dbReference>
<evidence type="ECO:0000256" key="1">
    <source>
        <dbReference type="SAM" id="MobiDB-lite"/>
    </source>
</evidence>
<reference evidence="2 3" key="1">
    <citation type="submission" date="2020-04" db="EMBL/GenBank/DDBJ databases">
        <title>Chromosome-level genome assembly of a cyprinid fish Onychostoma macrolepis by integration of Nanopore Sequencing, Bionano and Hi-C technology.</title>
        <authorList>
            <person name="Wang D."/>
        </authorList>
    </citation>
    <scope>NUCLEOTIDE SEQUENCE [LARGE SCALE GENOMIC DNA]</scope>
    <source>
        <strain evidence="2">SWU-2019</strain>
        <tissue evidence="2">Muscle</tissue>
    </source>
</reference>
<protein>
    <submittedName>
        <fullName evidence="2">Uncharacterized protein</fullName>
    </submittedName>
</protein>
<comment type="caution">
    <text evidence="2">The sequence shown here is derived from an EMBL/GenBank/DDBJ whole genome shotgun (WGS) entry which is preliminary data.</text>
</comment>
<accession>A0A7J6C9J0</accession>
<evidence type="ECO:0000313" key="2">
    <source>
        <dbReference type="EMBL" id="KAF4103978.1"/>
    </source>
</evidence>
<keyword evidence="3" id="KW-1185">Reference proteome</keyword>
<organism evidence="2 3">
    <name type="scientific">Onychostoma macrolepis</name>
    <dbReference type="NCBI Taxonomy" id="369639"/>
    <lineage>
        <taxon>Eukaryota</taxon>
        <taxon>Metazoa</taxon>
        <taxon>Chordata</taxon>
        <taxon>Craniata</taxon>
        <taxon>Vertebrata</taxon>
        <taxon>Euteleostomi</taxon>
        <taxon>Actinopterygii</taxon>
        <taxon>Neopterygii</taxon>
        <taxon>Teleostei</taxon>
        <taxon>Ostariophysi</taxon>
        <taxon>Cypriniformes</taxon>
        <taxon>Cyprinidae</taxon>
        <taxon>Acrossocheilinae</taxon>
        <taxon>Onychostoma</taxon>
    </lineage>
</organism>
<sequence length="160" mass="17770">MSFSSDQDIKVSIQCQDNPYGFNGMVVFGDETYGMTPGCISDMTGYNQYRCGNGFIAGVIYADHWNNARASRQMLSVNVAVTMSAISAPMNNHNQLGGRHLDPPSTDGYGLQPVYGWGGNGSQLWDRDEQPEEEEKNLGLKEKKKKAGRRKRKRSHHAGH</sequence>
<dbReference type="Proteomes" id="UP000579812">
    <property type="component" value="Unassembled WGS sequence"/>
</dbReference>
<dbReference type="AlphaFoldDB" id="A0A7J6C9J0"/>